<accession>A0A0B7BH97</accession>
<dbReference type="EMBL" id="HACG01045392">
    <property type="protein sequence ID" value="CEK92257.1"/>
    <property type="molecule type" value="Transcribed_RNA"/>
</dbReference>
<sequence length="54" mass="6516">MLRMLLPLWITLGSQRQLISLFAFLSMEHHHRDGEDAKTLPLQYRLQYRQIHVI</sequence>
<name>A0A0B7BH97_9EUPU</name>
<reference evidence="2" key="1">
    <citation type="submission" date="2014-12" db="EMBL/GenBank/DDBJ databases">
        <title>Insight into the proteome of Arion vulgaris.</title>
        <authorList>
            <person name="Aradska J."/>
            <person name="Bulat T."/>
            <person name="Smidak R."/>
            <person name="Sarate P."/>
            <person name="Gangsoo J."/>
            <person name="Sialana F."/>
            <person name="Bilban M."/>
            <person name="Lubec G."/>
        </authorList>
    </citation>
    <scope>NUCLEOTIDE SEQUENCE</scope>
    <source>
        <tissue evidence="2">Skin</tissue>
    </source>
</reference>
<protein>
    <submittedName>
        <fullName evidence="2">Uncharacterized protein</fullName>
    </submittedName>
</protein>
<feature type="chain" id="PRO_5002112129" evidence="1">
    <location>
        <begin position="17"/>
        <end position="54"/>
    </location>
</feature>
<proteinExistence type="predicted"/>
<dbReference type="AlphaFoldDB" id="A0A0B7BH97"/>
<keyword evidence="1" id="KW-0732">Signal</keyword>
<gene>
    <name evidence="2" type="primary">ORF187316</name>
</gene>
<feature type="signal peptide" evidence="1">
    <location>
        <begin position="1"/>
        <end position="16"/>
    </location>
</feature>
<evidence type="ECO:0000256" key="1">
    <source>
        <dbReference type="SAM" id="SignalP"/>
    </source>
</evidence>
<organism evidence="2">
    <name type="scientific">Arion vulgaris</name>
    <dbReference type="NCBI Taxonomy" id="1028688"/>
    <lineage>
        <taxon>Eukaryota</taxon>
        <taxon>Metazoa</taxon>
        <taxon>Spiralia</taxon>
        <taxon>Lophotrochozoa</taxon>
        <taxon>Mollusca</taxon>
        <taxon>Gastropoda</taxon>
        <taxon>Heterobranchia</taxon>
        <taxon>Euthyneura</taxon>
        <taxon>Panpulmonata</taxon>
        <taxon>Eupulmonata</taxon>
        <taxon>Stylommatophora</taxon>
        <taxon>Helicina</taxon>
        <taxon>Arionoidea</taxon>
        <taxon>Arionidae</taxon>
        <taxon>Arion</taxon>
    </lineage>
</organism>
<evidence type="ECO:0000313" key="2">
    <source>
        <dbReference type="EMBL" id="CEK92257.1"/>
    </source>
</evidence>